<keyword evidence="3" id="KW-1185">Reference proteome</keyword>
<feature type="region of interest" description="Disordered" evidence="1">
    <location>
        <begin position="1"/>
        <end position="143"/>
    </location>
</feature>
<dbReference type="Proteomes" id="UP000193067">
    <property type="component" value="Unassembled WGS sequence"/>
</dbReference>
<evidence type="ECO:0000313" key="3">
    <source>
        <dbReference type="Proteomes" id="UP000193067"/>
    </source>
</evidence>
<reference evidence="2 3" key="1">
    <citation type="journal article" date="2015" name="Biotechnol. Biofuels">
        <title>Enhanced degradation of softwood versus hardwood by the white-rot fungus Pycnoporus coccineus.</title>
        <authorList>
            <person name="Couturier M."/>
            <person name="Navarro D."/>
            <person name="Chevret D."/>
            <person name="Henrissat B."/>
            <person name="Piumi F."/>
            <person name="Ruiz-Duenas F.J."/>
            <person name="Martinez A.T."/>
            <person name="Grigoriev I.V."/>
            <person name="Riley R."/>
            <person name="Lipzen A."/>
            <person name="Berrin J.G."/>
            <person name="Master E.R."/>
            <person name="Rosso M.N."/>
        </authorList>
    </citation>
    <scope>NUCLEOTIDE SEQUENCE [LARGE SCALE GENOMIC DNA]</scope>
    <source>
        <strain evidence="2 3">BRFM310</strain>
    </source>
</reference>
<evidence type="ECO:0000256" key="1">
    <source>
        <dbReference type="SAM" id="MobiDB-lite"/>
    </source>
</evidence>
<dbReference type="EMBL" id="KZ084088">
    <property type="protein sequence ID" value="OSD07554.1"/>
    <property type="molecule type" value="Genomic_DNA"/>
</dbReference>
<feature type="compositionally biased region" description="Low complexity" evidence="1">
    <location>
        <begin position="7"/>
        <end position="16"/>
    </location>
</feature>
<feature type="compositionally biased region" description="Basic and acidic residues" evidence="1">
    <location>
        <begin position="120"/>
        <end position="143"/>
    </location>
</feature>
<organism evidence="2 3">
    <name type="scientific">Trametes coccinea (strain BRFM310)</name>
    <name type="common">Pycnoporus coccineus</name>
    <dbReference type="NCBI Taxonomy" id="1353009"/>
    <lineage>
        <taxon>Eukaryota</taxon>
        <taxon>Fungi</taxon>
        <taxon>Dikarya</taxon>
        <taxon>Basidiomycota</taxon>
        <taxon>Agaricomycotina</taxon>
        <taxon>Agaricomycetes</taxon>
        <taxon>Polyporales</taxon>
        <taxon>Polyporaceae</taxon>
        <taxon>Trametes</taxon>
    </lineage>
</organism>
<feature type="compositionally biased region" description="Basic and acidic residues" evidence="1">
    <location>
        <begin position="88"/>
        <end position="104"/>
    </location>
</feature>
<sequence>MGALRLHTQTHTQTHTGETDTEQDSYRDWWVKEEKNSGGKSKQASKEGERERAAGWGGSEESSKRTSYVRPVVRLWRQQRAAGAASKSRVEGSRGMEQERRERMGNGTRGMEKGRKRGGRANDLRRPLESEHRTQPSSPRETE</sequence>
<dbReference type="AlphaFoldDB" id="A0A1Y2J425"/>
<feature type="compositionally biased region" description="Basic and acidic residues" evidence="1">
    <location>
        <begin position="44"/>
        <end position="53"/>
    </location>
</feature>
<name>A0A1Y2J425_TRAC3</name>
<gene>
    <name evidence="2" type="ORF">PYCCODRAFT_1430809</name>
</gene>
<evidence type="ECO:0000313" key="2">
    <source>
        <dbReference type="EMBL" id="OSD07554.1"/>
    </source>
</evidence>
<protein>
    <submittedName>
        <fullName evidence="2">Uncharacterized protein</fullName>
    </submittedName>
</protein>
<proteinExistence type="predicted"/>
<feature type="compositionally biased region" description="Basic and acidic residues" evidence="1">
    <location>
        <begin position="24"/>
        <end position="37"/>
    </location>
</feature>
<accession>A0A1Y2J425</accession>